<accession>A0A2P5FMC6</accession>
<gene>
    <name evidence="1" type="ORF">TorRG33x02_051980</name>
</gene>
<dbReference type="OrthoDB" id="1751289at2759"/>
<evidence type="ECO:0000313" key="2">
    <source>
        <dbReference type="Proteomes" id="UP000237000"/>
    </source>
</evidence>
<name>A0A2P5FMC6_TREOI</name>
<evidence type="ECO:0008006" key="3">
    <source>
        <dbReference type="Google" id="ProtNLM"/>
    </source>
</evidence>
<proteinExistence type="predicted"/>
<sequence length="96" mass="10947">MVSSSSTFGSHAFSSMAPLTFPFSSSLTPLTLKLDQKNYIYWRSQVLTTARAYSLEGFLLGTISHPNKYYQTHNPTDSFASIRAPNPKFHFWLRHD</sequence>
<evidence type="ECO:0000313" key="1">
    <source>
        <dbReference type="EMBL" id="PON98961.1"/>
    </source>
</evidence>
<organism evidence="1 2">
    <name type="scientific">Trema orientale</name>
    <name type="common">Charcoal tree</name>
    <name type="synonym">Celtis orientalis</name>
    <dbReference type="NCBI Taxonomy" id="63057"/>
    <lineage>
        <taxon>Eukaryota</taxon>
        <taxon>Viridiplantae</taxon>
        <taxon>Streptophyta</taxon>
        <taxon>Embryophyta</taxon>
        <taxon>Tracheophyta</taxon>
        <taxon>Spermatophyta</taxon>
        <taxon>Magnoliopsida</taxon>
        <taxon>eudicotyledons</taxon>
        <taxon>Gunneridae</taxon>
        <taxon>Pentapetalae</taxon>
        <taxon>rosids</taxon>
        <taxon>fabids</taxon>
        <taxon>Rosales</taxon>
        <taxon>Cannabaceae</taxon>
        <taxon>Trema</taxon>
    </lineage>
</organism>
<dbReference type="Proteomes" id="UP000237000">
    <property type="component" value="Unassembled WGS sequence"/>
</dbReference>
<keyword evidence="2" id="KW-1185">Reference proteome</keyword>
<dbReference type="InParanoid" id="A0A2P5FMC6"/>
<comment type="caution">
    <text evidence="1">The sequence shown here is derived from an EMBL/GenBank/DDBJ whole genome shotgun (WGS) entry which is preliminary data.</text>
</comment>
<reference evidence="2" key="1">
    <citation type="submission" date="2016-06" db="EMBL/GenBank/DDBJ databases">
        <title>Parallel loss of symbiosis genes in relatives of nitrogen-fixing non-legume Parasponia.</title>
        <authorList>
            <person name="Van Velzen R."/>
            <person name="Holmer R."/>
            <person name="Bu F."/>
            <person name="Rutten L."/>
            <person name="Van Zeijl A."/>
            <person name="Liu W."/>
            <person name="Santuari L."/>
            <person name="Cao Q."/>
            <person name="Sharma T."/>
            <person name="Shen D."/>
            <person name="Roswanjaya Y."/>
            <person name="Wardhani T."/>
            <person name="Kalhor M.S."/>
            <person name="Jansen J."/>
            <person name="Van den Hoogen J."/>
            <person name="Gungor B."/>
            <person name="Hartog M."/>
            <person name="Hontelez J."/>
            <person name="Verver J."/>
            <person name="Yang W.-C."/>
            <person name="Schijlen E."/>
            <person name="Repin R."/>
            <person name="Schilthuizen M."/>
            <person name="Schranz E."/>
            <person name="Heidstra R."/>
            <person name="Miyata K."/>
            <person name="Fedorova E."/>
            <person name="Kohlen W."/>
            <person name="Bisseling T."/>
            <person name="Smit S."/>
            <person name="Geurts R."/>
        </authorList>
    </citation>
    <scope>NUCLEOTIDE SEQUENCE [LARGE SCALE GENOMIC DNA]</scope>
    <source>
        <strain evidence="2">cv. RG33-2</strain>
    </source>
</reference>
<dbReference type="AlphaFoldDB" id="A0A2P5FMC6"/>
<protein>
    <recommendedName>
        <fullName evidence="3">Retrotransposon Copia-like N-terminal domain-containing protein</fullName>
    </recommendedName>
</protein>
<dbReference type="EMBL" id="JXTC01000021">
    <property type="protein sequence ID" value="PON98961.1"/>
    <property type="molecule type" value="Genomic_DNA"/>
</dbReference>